<dbReference type="Gene3D" id="3.30.1380.20">
    <property type="entry name" value="Trafficking protein particle complex subunit 3"/>
    <property type="match status" value="1"/>
</dbReference>
<reference evidence="2" key="1">
    <citation type="submission" date="2021-01" db="EMBL/GenBank/DDBJ databases">
        <authorList>
            <person name="Corre E."/>
            <person name="Pelletier E."/>
            <person name="Niang G."/>
            <person name="Scheremetjew M."/>
            <person name="Finn R."/>
            <person name="Kale V."/>
            <person name="Holt S."/>
            <person name="Cochrane G."/>
            <person name="Meng A."/>
            <person name="Brown T."/>
            <person name="Cohen L."/>
        </authorList>
    </citation>
    <scope>NUCLEOTIDE SEQUENCE</scope>
    <source>
        <strain evidence="2">CCMP1320</strain>
    </source>
</reference>
<dbReference type="EMBL" id="HBIP01001384">
    <property type="protein sequence ID" value="CAE0485552.1"/>
    <property type="molecule type" value="Transcribed_RNA"/>
</dbReference>
<organism evidence="2">
    <name type="scientific">Dunaliella tertiolecta</name>
    <name type="common">Green alga</name>
    <dbReference type="NCBI Taxonomy" id="3047"/>
    <lineage>
        <taxon>Eukaryota</taxon>
        <taxon>Viridiplantae</taxon>
        <taxon>Chlorophyta</taxon>
        <taxon>core chlorophytes</taxon>
        <taxon>Chlorophyceae</taxon>
        <taxon>CS clade</taxon>
        <taxon>Chlamydomonadales</taxon>
        <taxon>Dunaliellaceae</taxon>
        <taxon>Dunaliella</taxon>
    </lineage>
</organism>
<dbReference type="CDD" id="cd14944">
    <property type="entry name" value="TRAPPC6A_Trs33"/>
    <property type="match status" value="1"/>
</dbReference>
<evidence type="ECO:0000313" key="2">
    <source>
        <dbReference type="EMBL" id="CAE0485552.1"/>
    </source>
</evidence>
<evidence type="ECO:0008006" key="3">
    <source>
        <dbReference type="Google" id="ProtNLM"/>
    </source>
</evidence>
<proteinExistence type="inferred from homology"/>
<dbReference type="FunFam" id="3.30.1380.20:FF:000008">
    <property type="entry name" value="trafficking protein particle complex subunit 6B"/>
    <property type="match status" value="1"/>
</dbReference>
<gene>
    <name evidence="2" type="ORF">DTER00134_LOCUS591</name>
</gene>
<dbReference type="PANTHER" id="PTHR12817:SF0">
    <property type="entry name" value="GEO08327P1"/>
    <property type="match status" value="1"/>
</dbReference>
<evidence type="ECO:0000256" key="1">
    <source>
        <dbReference type="ARBA" id="ARBA00006218"/>
    </source>
</evidence>
<accession>A0A7S3QL38</accession>
<dbReference type="InterPro" id="IPR024096">
    <property type="entry name" value="NO_sig/Golgi_transp_ligand-bd"/>
</dbReference>
<dbReference type="GO" id="GO:0005801">
    <property type="term" value="C:cis-Golgi network"/>
    <property type="evidence" value="ECO:0007669"/>
    <property type="project" value="TreeGrafter"/>
</dbReference>
<dbReference type="Pfam" id="PF04051">
    <property type="entry name" value="TRAPP"/>
    <property type="match status" value="1"/>
</dbReference>
<name>A0A7S3QL38_DUNTE</name>
<dbReference type="GO" id="GO:0005802">
    <property type="term" value="C:trans-Golgi network"/>
    <property type="evidence" value="ECO:0007669"/>
    <property type="project" value="TreeGrafter"/>
</dbReference>
<dbReference type="InterPro" id="IPR007194">
    <property type="entry name" value="TRAPP_component"/>
</dbReference>
<dbReference type="AlphaFoldDB" id="A0A7S3QL38"/>
<sequence length="171" mass="19153">MDEVAGPRRKCAEICLDLLHSETVRCFEERPYGPNASASLESTGMHVGRQLVERLTKDKPRLTDTLEVIKYLCKDFWIYVFGKQIDNLRTNHRGVYVLQDNNFRWLHRFAAVPQGDPSLAAETHKLALSHLHLPCGIIRGALCHLGVACTVEASEAKLLPACAFTIRVVTA</sequence>
<comment type="similarity">
    <text evidence="1">Belongs to the TRAPP small subunits family. BET3 subfamily.</text>
</comment>
<dbReference type="GO" id="GO:0030008">
    <property type="term" value="C:TRAPP complex"/>
    <property type="evidence" value="ECO:0007669"/>
    <property type="project" value="TreeGrafter"/>
</dbReference>
<protein>
    <recommendedName>
        <fullName evidence="3">Trafficking protein particle complex subunit</fullName>
    </recommendedName>
</protein>
<dbReference type="GO" id="GO:0006888">
    <property type="term" value="P:endoplasmic reticulum to Golgi vesicle-mediated transport"/>
    <property type="evidence" value="ECO:0007669"/>
    <property type="project" value="TreeGrafter"/>
</dbReference>
<dbReference type="InterPro" id="IPR037992">
    <property type="entry name" value="TRAPPC6/Trs33"/>
</dbReference>
<dbReference type="SUPFAM" id="SSF111126">
    <property type="entry name" value="Ligand-binding domain in the NO signalling and Golgi transport"/>
    <property type="match status" value="1"/>
</dbReference>
<dbReference type="PANTHER" id="PTHR12817">
    <property type="entry name" value="TRAFFICKING PROTEIN PARTICLE COMPLEX SUBUNIT 6B"/>
    <property type="match status" value="1"/>
</dbReference>